<reference evidence="2 3" key="1">
    <citation type="journal article" date="2016" name="Nat. Commun.">
        <title>Thousands of microbial genomes shed light on interconnected biogeochemical processes in an aquifer system.</title>
        <authorList>
            <person name="Anantharaman K."/>
            <person name="Brown C.T."/>
            <person name="Hug L.A."/>
            <person name="Sharon I."/>
            <person name="Castelle C.J."/>
            <person name="Probst A.J."/>
            <person name="Thomas B.C."/>
            <person name="Singh A."/>
            <person name="Wilkins M.J."/>
            <person name="Karaoz U."/>
            <person name="Brodie E.L."/>
            <person name="Williams K.H."/>
            <person name="Hubbard S.S."/>
            <person name="Banfield J.F."/>
        </authorList>
    </citation>
    <scope>NUCLEOTIDE SEQUENCE [LARGE SCALE GENOMIC DNA]</scope>
</reference>
<feature type="domain" description="HTH marR-type" evidence="1">
    <location>
        <begin position="1"/>
        <end position="139"/>
    </location>
</feature>
<name>A0A1F5S1A7_9BACT</name>
<dbReference type="InterPro" id="IPR039422">
    <property type="entry name" value="MarR/SlyA-like"/>
</dbReference>
<dbReference type="PANTHER" id="PTHR33164:SF43">
    <property type="entry name" value="HTH-TYPE TRANSCRIPTIONAL REPRESSOR YETL"/>
    <property type="match status" value="1"/>
</dbReference>
<dbReference type="AlphaFoldDB" id="A0A1F5S1A7"/>
<dbReference type="SUPFAM" id="SSF46785">
    <property type="entry name" value="Winged helix' DNA-binding domain"/>
    <property type="match status" value="1"/>
</dbReference>
<organism evidence="2 3">
    <name type="scientific">Candidatus Falkowbacteria bacterium RIFOXYA2_FULL_38_12</name>
    <dbReference type="NCBI Taxonomy" id="1797993"/>
    <lineage>
        <taxon>Bacteria</taxon>
        <taxon>Candidatus Falkowiibacteriota</taxon>
    </lineage>
</organism>
<dbReference type="GO" id="GO:0003700">
    <property type="term" value="F:DNA-binding transcription factor activity"/>
    <property type="evidence" value="ECO:0007669"/>
    <property type="project" value="InterPro"/>
</dbReference>
<protein>
    <recommendedName>
        <fullName evidence="1">HTH marR-type domain-containing protein</fullName>
    </recommendedName>
</protein>
<dbReference type="GO" id="GO:0006950">
    <property type="term" value="P:response to stress"/>
    <property type="evidence" value="ECO:0007669"/>
    <property type="project" value="TreeGrafter"/>
</dbReference>
<dbReference type="InterPro" id="IPR000835">
    <property type="entry name" value="HTH_MarR-typ"/>
</dbReference>
<dbReference type="InterPro" id="IPR036388">
    <property type="entry name" value="WH-like_DNA-bd_sf"/>
</dbReference>
<evidence type="ECO:0000313" key="3">
    <source>
        <dbReference type="Proteomes" id="UP000177407"/>
    </source>
</evidence>
<evidence type="ECO:0000313" key="2">
    <source>
        <dbReference type="EMBL" id="OGF20480.1"/>
    </source>
</evidence>
<dbReference type="PANTHER" id="PTHR33164">
    <property type="entry name" value="TRANSCRIPTIONAL REGULATOR, MARR FAMILY"/>
    <property type="match status" value="1"/>
</dbReference>
<dbReference type="InterPro" id="IPR036390">
    <property type="entry name" value="WH_DNA-bd_sf"/>
</dbReference>
<dbReference type="Proteomes" id="UP000177407">
    <property type="component" value="Unassembled WGS sequence"/>
</dbReference>
<sequence length="144" mass="16019">MTKINKSIEFFINLSKTQTILNGRFDRGLGGLSFSEFLILFHLSQAEGEKMRRVDIADKIGLTPSGVTRLLLPMEKVHLIKSGPIEKDARVRFVQSASAGKQKLAETLERLEVLAEDIIPNKKIKEIEALSGLLMEIGGRALMI</sequence>
<accession>A0A1F5S1A7</accession>
<proteinExistence type="predicted"/>
<gene>
    <name evidence="2" type="ORF">A2257_03905</name>
</gene>
<dbReference type="PROSITE" id="PS50995">
    <property type="entry name" value="HTH_MARR_2"/>
    <property type="match status" value="1"/>
</dbReference>
<dbReference type="Gene3D" id="1.10.10.10">
    <property type="entry name" value="Winged helix-like DNA-binding domain superfamily/Winged helix DNA-binding domain"/>
    <property type="match status" value="1"/>
</dbReference>
<evidence type="ECO:0000259" key="1">
    <source>
        <dbReference type="PROSITE" id="PS50995"/>
    </source>
</evidence>
<dbReference type="EMBL" id="MFGA01000023">
    <property type="protein sequence ID" value="OGF20480.1"/>
    <property type="molecule type" value="Genomic_DNA"/>
</dbReference>
<comment type="caution">
    <text evidence="2">The sequence shown here is derived from an EMBL/GenBank/DDBJ whole genome shotgun (WGS) entry which is preliminary data.</text>
</comment>